<gene>
    <name evidence="1" type="ORF">J2S10_002933</name>
</gene>
<proteinExistence type="predicted"/>
<reference evidence="1 2" key="1">
    <citation type="submission" date="2023-07" db="EMBL/GenBank/DDBJ databases">
        <title>Genomic Encyclopedia of Type Strains, Phase IV (KMG-IV): sequencing the most valuable type-strain genomes for metagenomic binning, comparative biology and taxonomic classification.</title>
        <authorList>
            <person name="Goeker M."/>
        </authorList>
    </citation>
    <scope>NUCLEOTIDE SEQUENCE [LARGE SCALE GENOMIC DNA]</scope>
    <source>
        <strain evidence="1 2">DSM 27594</strain>
    </source>
</reference>
<protein>
    <submittedName>
        <fullName evidence="1">Uncharacterized protein</fullName>
    </submittedName>
</protein>
<name>A0ABT9XW80_9BACI</name>
<accession>A0ABT9XW80</accession>
<evidence type="ECO:0000313" key="1">
    <source>
        <dbReference type="EMBL" id="MDQ0199751.1"/>
    </source>
</evidence>
<evidence type="ECO:0000313" key="2">
    <source>
        <dbReference type="Proteomes" id="UP001224122"/>
    </source>
</evidence>
<keyword evidence="2" id="KW-1185">Reference proteome</keyword>
<sequence length="44" mass="4523">MPFAVLIIPDAIISAIDCLTTASSTGSFGLTTVKRAVFQKGHGS</sequence>
<dbReference type="Proteomes" id="UP001224122">
    <property type="component" value="Unassembled WGS sequence"/>
</dbReference>
<organism evidence="1 2">
    <name type="scientific">Neobacillus ginsengisoli</name>
    <dbReference type="NCBI Taxonomy" id="904295"/>
    <lineage>
        <taxon>Bacteria</taxon>
        <taxon>Bacillati</taxon>
        <taxon>Bacillota</taxon>
        <taxon>Bacilli</taxon>
        <taxon>Bacillales</taxon>
        <taxon>Bacillaceae</taxon>
        <taxon>Neobacillus</taxon>
    </lineage>
</organism>
<comment type="caution">
    <text evidence="1">The sequence shown here is derived from an EMBL/GenBank/DDBJ whole genome shotgun (WGS) entry which is preliminary data.</text>
</comment>
<dbReference type="EMBL" id="JAUSTW010000004">
    <property type="protein sequence ID" value="MDQ0199751.1"/>
    <property type="molecule type" value="Genomic_DNA"/>
</dbReference>